<gene>
    <name evidence="3" type="ORF">H8L32_06995</name>
</gene>
<evidence type="ECO:0000313" key="3">
    <source>
        <dbReference type="EMBL" id="MBC3917216.1"/>
    </source>
</evidence>
<dbReference type="InterPro" id="IPR011042">
    <property type="entry name" value="6-blade_b-propeller_TolB-like"/>
</dbReference>
<dbReference type="RefSeq" id="WP_186946457.1">
    <property type="nucleotide sequence ID" value="NZ_JACOGF010000003.1"/>
</dbReference>
<dbReference type="PANTHER" id="PTHR10907">
    <property type="entry name" value="REGUCALCIN"/>
    <property type="match status" value="1"/>
</dbReference>
<dbReference type="Proteomes" id="UP000650424">
    <property type="component" value="Unassembled WGS sequence"/>
</dbReference>
<proteinExistence type="inferred from homology"/>
<dbReference type="EMBL" id="JACOGF010000003">
    <property type="protein sequence ID" value="MBC3917216.1"/>
    <property type="molecule type" value="Genomic_DNA"/>
</dbReference>
<organism evidence="3 4">
    <name type="scientific">Undibacterium hunanense</name>
    <dbReference type="NCBI Taxonomy" id="2762292"/>
    <lineage>
        <taxon>Bacteria</taxon>
        <taxon>Pseudomonadati</taxon>
        <taxon>Pseudomonadota</taxon>
        <taxon>Betaproteobacteria</taxon>
        <taxon>Burkholderiales</taxon>
        <taxon>Oxalobacteraceae</taxon>
        <taxon>Undibacterium</taxon>
    </lineage>
</organism>
<accession>A0ABR6ZMT7</accession>
<sequence length="345" mass="37456">MLVNPLFQTESSASDKASLQQAVTHHATLGEGLGWHGATGSWWWTDIEAATLQAWSPGKSVITYKLPDRLGSFAHCQSGRMLLGLAKRLCFTSPPKNPGATSANPVSAGATSTTALQLPVQSLVAVDPAETRTRVNDGRTDRRGYFVFGTMNEAAEKRPIASFYQFSMQYGLRRLALPAVAIANSICFSLDGKTMYFTDTLTRRIQQCDYDAESARVDNIRLFAIPDDDRAYPDGSVIDSRGCLWNAEWGAGSVTQYAPDGRRLQRLSVATKNPTCPAFGGANGDQLMVASARQEMSAEELLRMPGAGSLFLLQMDEPLAVPDTLFDDNDAGAVLQPVPKTIKRQ</sequence>
<dbReference type="PRINTS" id="PR01790">
    <property type="entry name" value="SMP30FAMILY"/>
</dbReference>
<feature type="domain" description="SMP-30/Gluconolactonase/LRE-like region" evidence="2">
    <location>
        <begin position="29"/>
        <end position="293"/>
    </location>
</feature>
<dbReference type="Pfam" id="PF08450">
    <property type="entry name" value="SGL"/>
    <property type="match status" value="1"/>
</dbReference>
<dbReference type="InterPro" id="IPR013658">
    <property type="entry name" value="SGL"/>
</dbReference>
<keyword evidence="4" id="KW-1185">Reference proteome</keyword>
<protein>
    <submittedName>
        <fullName evidence="3">SMP-30/gluconolactonase/LRE family protein</fullName>
    </submittedName>
</protein>
<comment type="caution">
    <text evidence="3">The sequence shown here is derived from an EMBL/GenBank/DDBJ whole genome shotgun (WGS) entry which is preliminary data.</text>
</comment>
<dbReference type="SUPFAM" id="SSF63829">
    <property type="entry name" value="Calcium-dependent phosphotriesterase"/>
    <property type="match status" value="1"/>
</dbReference>
<dbReference type="Gene3D" id="2.120.10.30">
    <property type="entry name" value="TolB, C-terminal domain"/>
    <property type="match status" value="1"/>
</dbReference>
<reference evidence="3 4" key="1">
    <citation type="submission" date="2020-08" db="EMBL/GenBank/DDBJ databases">
        <title>Novel species isolated from subtropical streams in China.</title>
        <authorList>
            <person name="Lu H."/>
        </authorList>
    </citation>
    <scope>NUCLEOTIDE SEQUENCE [LARGE SCALE GENOMIC DNA]</scope>
    <source>
        <strain evidence="3 4">CY18W</strain>
    </source>
</reference>
<evidence type="ECO:0000259" key="2">
    <source>
        <dbReference type="Pfam" id="PF08450"/>
    </source>
</evidence>
<evidence type="ECO:0000256" key="1">
    <source>
        <dbReference type="ARBA" id="ARBA00008853"/>
    </source>
</evidence>
<comment type="similarity">
    <text evidence="1">Belongs to the SMP-30/CGR1 family.</text>
</comment>
<evidence type="ECO:0000313" key="4">
    <source>
        <dbReference type="Proteomes" id="UP000650424"/>
    </source>
</evidence>
<name>A0ABR6ZMT7_9BURK</name>
<dbReference type="InterPro" id="IPR005511">
    <property type="entry name" value="SMP-30"/>
</dbReference>
<dbReference type="PANTHER" id="PTHR10907:SF47">
    <property type="entry name" value="REGUCALCIN"/>
    <property type="match status" value="1"/>
</dbReference>